<dbReference type="InterPro" id="IPR003591">
    <property type="entry name" value="Leu-rich_rpt_typical-subtyp"/>
</dbReference>
<keyword evidence="5" id="KW-1185">Reference proteome</keyword>
<feature type="region of interest" description="Disordered" evidence="3">
    <location>
        <begin position="978"/>
        <end position="1003"/>
    </location>
</feature>
<dbReference type="SUPFAM" id="SSF52058">
    <property type="entry name" value="L domain-like"/>
    <property type="match status" value="1"/>
</dbReference>
<sequence>MSRIPQPPSSRSSIKAPSTPSKSRVAGASSPAPVRARTQSTPRSATPVRQRVAEQAPPPPVPAPSMSLKEAIALRRAEAKKAQAKLGGGGGGLDNFMGLEDALPTPANKHEEEEDILGRLPVRDTIEQARSTGLLNLATRSLPCLPSALFEIHLGITPDRLKSVPDEPILPPSDPENEARKSKRNKPAWFEAQDLTVLKAWNNEIVEIQHELSLFGSLKTVDLHKNKLSSLPNTFPDLASLTVLDLSYNALTTLPDNIFALPELTTLNLSHNLLTSLPFEAPFASASSRTGPNQYTSSSFFTPAVVRATTPLPRLINLNASHNRIVGSAVDATIPVSLTKIDLSGNPLGPSQRLIQALGALKRLKEAKFEKAEIGDDSFPPGLFSSVPFVDLCLLDLGETQATLEAVQAALRGMKQELNFDFTTDALPMGVTRILVGKKIVKEYWELELERRAKAKVDKVSDWEMSNSVTSGSGSKGEIVKEAWEIEAEQGLFTEGAKRRARATAAATTAAKAQAAAPLVRAELSAVVKEAWEIEAEQGLLTEGGKRRARAAAAAAQAQARAELGFGQSPSAAARPSSTSPQGSISASLSNPQYYTATTQTLKLPASAAPTKGPGHARAFSLAAPSAAAFSSSSSPSTTDIAVPAPSLPLSVIVVQPFADTLRVLILANRRMDRSFSVPRIPQGPPGYLPKLEELDLEGCNLSDFVSMHTTEHTGETTPPRSSEPILPTLSKLFPSLQTLNLSYNGLTNTSLNTEALSTLILTSPHRRGLRHLRLRGNRISDLDGFVNVAEQFKGNREVVGWKMEELDLRDNEIGKLPPELGLLPLDVLLVDGNTFRVPQRRVPLTRPQWFFVMFGLHRQKLTNVAINELDATHYDVFSADGILIEYNACITPFGSSRASTGDKQGSRFTTSPQLICHALLSPYIHLHNQGQHGNNLSEIDKAREGELTLKPSRKFRRPIYIDDSFRRQGPLKEIARAIPPDPCQAPSSAFEKRRDMLDSPFK</sequence>
<dbReference type="SMART" id="SM00369">
    <property type="entry name" value="LRR_TYP"/>
    <property type="match status" value="5"/>
</dbReference>
<feature type="region of interest" description="Disordered" evidence="3">
    <location>
        <begin position="566"/>
        <end position="588"/>
    </location>
</feature>
<dbReference type="OrthoDB" id="1517790at2759"/>
<gene>
    <name evidence="4" type="ORF">LACBIDRAFT_294981</name>
</gene>
<dbReference type="Pfam" id="PF13855">
    <property type="entry name" value="LRR_8"/>
    <property type="match status" value="1"/>
</dbReference>
<evidence type="ECO:0000313" key="5">
    <source>
        <dbReference type="Proteomes" id="UP000001194"/>
    </source>
</evidence>
<dbReference type="InterPro" id="IPR032675">
    <property type="entry name" value="LRR_dom_sf"/>
</dbReference>
<dbReference type="KEGG" id="lbc:LACBIDRAFT_294981"/>
<dbReference type="AlphaFoldDB" id="B0DJX9"/>
<dbReference type="PANTHER" id="PTHR45617:SF178">
    <property type="entry name" value="ASTROCYTIC LEUCINE-RICH REPEAT MOLECULE-RELATED"/>
    <property type="match status" value="1"/>
</dbReference>
<dbReference type="GeneID" id="6079965"/>
<feature type="compositionally biased region" description="Low complexity" evidence="3">
    <location>
        <begin position="569"/>
        <end position="581"/>
    </location>
</feature>
<proteinExistence type="predicted"/>
<evidence type="ECO:0000256" key="2">
    <source>
        <dbReference type="ARBA" id="ARBA00022737"/>
    </source>
</evidence>
<reference evidence="4 5" key="1">
    <citation type="journal article" date="2008" name="Nature">
        <title>The genome of Laccaria bicolor provides insights into mycorrhizal symbiosis.</title>
        <authorList>
            <person name="Martin F."/>
            <person name="Aerts A."/>
            <person name="Ahren D."/>
            <person name="Brun A."/>
            <person name="Danchin E.G.J."/>
            <person name="Duchaussoy F."/>
            <person name="Gibon J."/>
            <person name="Kohler A."/>
            <person name="Lindquist E."/>
            <person name="Pereda V."/>
            <person name="Salamov A."/>
            <person name="Shapiro H.J."/>
            <person name="Wuyts J."/>
            <person name="Blaudez D."/>
            <person name="Buee M."/>
            <person name="Brokstein P."/>
            <person name="Canbaeck B."/>
            <person name="Cohen D."/>
            <person name="Courty P.E."/>
            <person name="Coutinho P.M."/>
            <person name="Delaruelle C."/>
            <person name="Detter J.C."/>
            <person name="Deveau A."/>
            <person name="DiFazio S."/>
            <person name="Duplessis S."/>
            <person name="Fraissinet-Tachet L."/>
            <person name="Lucic E."/>
            <person name="Frey-Klett P."/>
            <person name="Fourrey C."/>
            <person name="Feussner I."/>
            <person name="Gay G."/>
            <person name="Grimwood J."/>
            <person name="Hoegger P.J."/>
            <person name="Jain P."/>
            <person name="Kilaru S."/>
            <person name="Labbe J."/>
            <person name="Lin Y.C."/>
            <person name="Legue V."/>
            <person name="Le Tacon F."/>
            <person name="Marmeisse R."/>
            <person name="Melayah D."/>
            <person name="Montanini B."/>
            <person name="Muratet M."/>
            <person name="Nehls U."/>
            <person name="Niculita-Hirzel H."/>
            <person name="Oudot-Le Secq M.P."/>
            <person name="Peter M."/>
            <person name="Quesneville H."/>
            <person name="Rajashekar B."/>
            <person name="Reich M."/>
            <person name="Rouhier N."/>
            <person name="Schmutz J."/>
            <person name="Yin T."/>
            <person name="Chalot M."/>
            <person name="Henrissat B."/>
            <person name="Kuees U."/>
            <person name="Lucas S."/>
            <person name="Van de Peer Y."/>
            <person name="Podila G.K."/>
            <person name="Polle A."/>
            <person name="Pukkila P.J."/>
            <person name="Richardson P.M."/>
            <person name="Rouze P."/>
            <person name="Sanders I.R."/>
            <person name="Stajich J.E."/>
            <person name="Tunlid A."/>
            <person name="Tuskan G."/>
            <person name="Grigoriev I.V."/>
        </authorList>
    </citation>
    <scope>NUCLEOTIDE SEQUENCE [LARGE SCALE GENOMIC DNA]</scope>
    <source>
        <strain evidence="5">S238N-H82 / ATCC MYA-4686</strain>
    </source>
</reference>
<dbReference type="Pfam" id="PF13516">
    <property type="entry name" value="LRR_6"/>
    <property type="match status" value="1"/>
</dbReference>
<organism evidence="5">
    <name type="scientific">Laccaria bicolor (strain S238N-H82 / ATCC MYA-4686)</name>
    <name type="common">Bicoloured deceiver</name>
    <name type="synonym">Laccaria laccata var. bicolor</name>
    <dbReference type="NCBI Taxonomy" id="486041"/>
    <lineage>
        <taxon>Eukaryota</taxon>
        <taxon>Fungi</taxon>
        <taxon>Dikarya</taxon>
        <taxon>Basidiomycota</taxon>
        <taxon>Agaricomycotina</taxon>
        <taxon>Agaricomycetes</taxon>
        <taxon>Agaricomycetidae</taxon>
        <taxon>Agaricales</taxon>
        <taxon>Agaricineae</taxon>
        <taxon>Hydnangiaceae</taxon>
        <taxon>Laccaria</taxon>
    </lineage>
</organism>
<protein>
    <submittedName>
        <fullName evidence="4">Predicted protein</fullName>
    </submittedName>
</protein>
<keyword evidence="1" id="KW-0433">Leucine-rich repeat</keyword>
<evidence type="ECO:0000313" key="4">
    <source>
        <dbReference type="EMBL" id="EDR04974.1"/>
    </source>
</evidence>
<feature type="compositionally biased region" description="Basic and acidic residues" evidence="3">
    <location>
        <begin position="991"/>
        <end position="1003"/>
    </location>
</feature>
<dbReference type="Proteomes" id="UP000001194">
    <property type="component" value="Unassembled WGS sequence"/>
</dbReference>
<dbReference type="STRING" id="486041.B0DJX9"/>
<evidence type="ECO:0000256" key="3">
    <source>
        <dbReference type="SAM" id="MobiDB-lite"/>
    </source>
</evidence>
<dbReference type="HOGENOM" id="CLU_016742_0_0_1"/>
<dbReference type="Gene3D" id="3.80.10.10">
    <property type="entry name" value="Ribonuclease Inhibitor"/>
    <property type="match status" value="2"/>
</dbReference>
<dbReference type="PANTHER" id="PTHR45617">
    <property type="entry name" value="LEUCINE RICH REPEAT FAMILY PROTEIN"/>
    <property type="match status" value="1"/>
</dbReference>
<feature type="region of interest" description="Disordered" evidence="3">
    <location>
        <begin position="161"/>
        <end position="185"/>
    </location>
</feature>
<accession>B0DJX9</accession>
<dbReference type="EMBL" id="DS547115">
    <property type="protein sequence ID" value="EDR04974.1"/>
    <property type="molecule type" value="Genomic_DNA"/>
</dbReference>
<dbReference type="InParanoid" id="B0DJX9"/>
<name>B0DJX9_LACBS</name>
<dbReference type="InterPro" id="IPR001611">
    <property type="entry name" value="Leu-rich_rpt"/>
</dbReference>
<feature type="region of interest" description="Disordered" evidence="3">
    <location>
        <begin position="1"/>
        <end position="65"/>
    </location>
</feature>
<dbReference type="RefSeq" id="XP_001884364.1">
    <property type="nucleotide sequence ID" value="XM_001884329.1"/>
</dbReference>
<dbReference type="SMART" id="SM00364">
    <property type="entry name" value="LRR_BAC"/>
    <property type="match status" value="2"/>
</dbReference>
<dbReference type="PROSITE" id="PS51450">
    <property type="entry name" value="LRR"/>
    <property type="match status" value="4"/>
</dbReference>
<keyword evidence="2" id="KW-0677">Repeat</keyword>
<evidence type="ECO:0000256" key="1">
    <source>
        <dbReference type="ARBA" id="ARBA00022614"/>
    </source>
</evidence>
<dbReference type="PRINTS" id="PR00019">
    <property type="entry name" value="LEURICHRPT"/>
</dbReference>